<evidence type="ECO:0000259" key="7">
    <source>
        <dbReference type="Pfam" id="PF13396"/>
    </source>
</evidence>
<evidence type="ECO:0000256" key="4">
    <source>
        <dbReference type="ARBA" id="ARBA00022989"/>
    </source>
</evidence>
<keyword evidence="4 6" id="KW-1133">Transmembrane helix</keyword>
<comment type="caution">
    <text evidence="8">The sequence shown here is derived from an EMBL/GenBank/DDBJ whole genome shotgun (WGS) entry which is preliminary data.</text>
</comment>
<keyword evidence="3 6" id="KW-0812">Transmembrane</keyword>
<accession>A0ABQ1YU27</accession>
<organism evidence="8 9">
    <name type="scientific">Paenibacillus segetis</name>
    <dbReference type="NCBI Taxonomy" id="1325360"/>
    <lineage>
        <taxon>Bacteria</taxon>
        <taxon>Bacillati</taxon>
        <taxon>Bacillota</taxon>
        <taxon>Bacilli</taxon>
        <taxon>Bacillales</taxon>
        <taxon>Paenibacillaceae</taxon>
        <taxon>Paenibacillus</taxon>
    </lineage>
</organism>
<evidence type="ECO:0000313" key="8">
    <source>
        <dbReference type="EMBL" id="GGH38840.1"/>
    </source>
</evidence>
<gene>
    <name evidence="8" type="primary">yxlE</name>
    <name evidence="8" type="ORF">GCM10008013_47190</name>
</gene>
<keyword evidence="9" id="KW-1185">Reference proteome</keyword>
<protein>
    <submittedName>
        <fullName evidence="8">Negative regulatory protein YxlE</fullName>
    </submittedName>
</protein>
<proteinExistence type="predicted"/>
<evidence type="ECO:0000256" key="2">
    <source>
        <dbReference type="ARBA" id="ARBA00022475"/>
    </source>
</evidence>
<comment type="subcellular location">
    <subcellularLocation>
        <location evidence="1">Cell membrane</location>
        <topology evidence="1">Multi-pass membrane protein</topology>
    </subcellularLocation>
</comment>
<sequence>MEGIKWGLIAPIIVLQLILAVIGLISLAKAESNSIRGPKWLWVIIILFGNILGSIVYFTIGRKEY</sequence>
<dbReference type="InterPro" id="IPR027379">
    <property type="entry name" value="CLS_N"/>
</dbReference>
<dbReference type="Pfam" id="PF13396">
    <property type="entry name" value="PLDc_N"/>
    <property type="match status" value="1"/>
</dbReference>
<evidence type="ECO:0000313" key="9">
    <source>
        <dbReference type="Proteomes" id="UP000659344"/>
    </source>
</evidence>
<reference evidence="9" key="1">
    <citation type="journal article" date="2019" name="Int. J. Syst. Evol. Microbiol.">
        <title>The Global Catalogue of Microorganisms (GCM) 10K type strain sequencing project: providing services to taxonomists for standard genome sequencing and annotation.</title>
        <authorList>
            <consortium name="The Broad Institute Genomics Platform"/>
            <consortium name="The Broad Institute Genome Sequencing Center for Infectious Disease"/>
            <person name="Wu L."/>
            <person name="Ma J."/>
        </authorList>
    </citation>
    <scope>NUCLEOTIDE SEQUENCE [LARGE SCALE GENOMIC DNA]</scope>
    <source>
        <strain evidence="9">CGMCC 1.12769</strain>
    </source>
</reference>
<dbReference type="RefSeq" id="WP_188542360.1">
    <property type="nucleotide sequence ID" value="NZ_BMFT01000006.1"/>
</dbReference>
<evidence type="ECO:0000256" key="6">
    <source>
        <dbReference type="SAM" id="Phobius"/>
    </source>
</evidence>
<keyword evidence="2" id="KW-1003">Cell membrane</keyword>
<evidence type="ECO:0000256" key="3">
    <source>
        <dbReference type="ARBA" id="ARBA00022692"/>
    </source>
</evidence>
<feature type="transmembrane region" description="Helical" evidence="6">
    <location>
        <begin position="40"/>
        <end position="60"/>
    </location>
</feature>
<name>A0ABQ1YU27_9BACL</name>
<feature type="transmembrane region" description="Helical" evidence="6">
    <location>
        <begin position="6"/>
        <end position="28"/>
    </location>
</feature>
<feature type="domain" description="Cardiolipin synthase N-terminal" evidence="7">
    <location>
        <begin position="18"/>
        <end position="62"/>
    </location>
</feature>
<dbReference type="EMBL" id="BMFT01000006">
    <property type="protein sequence ID" value="GGH38840.1"/>
    <property type="molecule type" value="Genomic_DNA"/>
</dbReference>
<keyword evidence="5 6" id="KW-0472">Membrane</keyword>
<evidence type="ECO:0000256" key="5">
    <source>
        <dbReference type="ARBA" id="ARBA00023136"/>
    </source>
</evidence>
<dbReference type="Proteomes" id="UP000659344">
    <property type="component" value="Unassembled WGS sequence"/>
</dbReference>
<evidence type="ECO:0000256" key="1">
    <source>
        <dbReference type="ARBA" id="ARBA00004651"/>
    </source>
</evidence>